<feature type="region of interest" description="Disordered" evidence="1">
    <location>
        <begin position="52"/>
        <end position="78"/>
    </location>
</feature>
<dbReference type="EMBL" id="BJVI01000082">
    <property type="protein sequence ID" value="GEL20652.1"/>
    <property type="molecule type" value="Genomic_DNA"/>
</dbReference>
<organism evidence="2 3">
    <name type="scientific">Pseudonocardia asaccharolytica DSM 44247 = NBRC 16224</name>
    <dbReference type="NCBI Taxonomy" id="1123024"/>
    <lineage>
        <taxon>Bacteria</taxon>
        <taxon>Bacillati</taxon>
        <taxon>Actinomycetota</taxon>
        <taxon>Actinomycetes</taxon>
        <taxon>Pseudonocardiales</taxon>
        <taxon>Pseudonocardiaceae</taxon>
        <taxon>Pseudonocardia</taxon>
    </lineage>
</organism>
<name>A0A511D7C0_9PSEU</name>
<dbReference type="Proteomes" id="UP000321328">
    <property type="component" value="Unassembled WGS sequence"/>
</dbReference>
<dbReference type="AlphaFoldDB" id="A0A511D7C0"/>
<accession>A0A511D7C0</accession>
<reference evidence="2 3" key="1">
    <citation type="submission" date="2019-07" db="EMBL/GenBank/DDBJ databases">
        <title>Whole genome shotgun sequence of Pseudonocardia asaccharolytica NBRC 16224.</title>
        <authorList>
            <person name="Hosoyama A."/>
            <person name="Uohara A."/>
            <person name="Ohji S."/>
            <person name="Ichikawa N."/>
        </authorList>
    </citation>
    <scope>NUCLEOTIDE SEQUENCE [LARGE SCALE GENOMIC DNA]</scope>
    <source>
        <strain evidence="2 3">NBRC 16224</strain>
    </source>
</reference>
<protein>
    <submittedName>
        <fullName evidence="2">Uncharacterized protein</fullName>
    </submittedName>
</protein>
<evidence type="ECO:0000256" key="1">
    <source>
        <dbReference type="SAM" id="MobiDB-lite"/>
    </source>
</evidence>
<evidence type="ECO:0000313" key="3">
    <source>
        <dbReference type="Proteomes" id="UP000321328"/>
    </source>
</evidence>
<proteinExistence type="predicted"/>
<sequence length="105" mass="10722">MPEAVVRLISAVAADVDLVGLGIAEYVPRDAQTLQSINAAWVHGLRADVGTDATARGAAGPPRCPRGPATAHPQEPTRSSIWLIADVAPSTTPMSSTCCSASADS</sequence>
<comment type="caution">
    <text evidence="2">The sequence shown here is derived from an EMBL/GenBank/DDBJ whole genome shotgun (WGS) entry which is preliminary data.</text>
</comment>
<keyword evidence="3" id="KW-1185">Reference proteome</keyword>
<feature type="compositionally biased region" description="Low complexity" evidence="1">
    <location>
        <begin position="52"/>
        <end position="71"/>
    </location>
</feature>
<gene>
    <name evidence="2" type="ORF">PA7_44890</name>
</gene>
<evidence type="ECO:0000313" key="2">
    <source>
        <dbReference type="EMBL" id="GEL20652.1"/>
    </source>
</evidence>